<evidence type="ECO:0000256" key="7">
    <source>
        <dbReference type="SAM" id="MobiDB-lite"/>
    </source>
</evidence>
<evidence type="ECO:0000256" key="2">
    <source>
        <dbReference type="ARBA" id="ARBA00010488"/>
    </source>
</evidence>
<dbReference type="Gene3D" id="3.40.50.11820">
    <property type="match status" value="1"/>
</dbReference>
<evidence type="ECO:0000256" key="6">
    <source>
        <dbReference type="ARBA" id="ARBA00023136"/>
    </source>
</evidence>
<dbReference type="InterPro" id="IPR043149">
    <property type="entry name" value="TagF_N"/>
</dbReference>
<evidence type="ECO:0000313" key="9">
    <source>
        <dbReference type="EMBL" id="MFI9104561.1"/>
    </source>
</evidence>
<dbReference type="InterPro" id="IPR029044">
    <property type="entry name" value="Nucleotide-diphossugar_trans"/>
</dbReference>
<proteinExistence type="inferred from homology"/>
<dbReference type="SUPFAM" id="SSF53756">
    <property type="entry name" value="UDP-Glycosyltransferase/glycogen phosphorylase"/>
    <property type="match status" value="1"/>
</dbReference>
<reference evidence="9 10" key="1">
    <citation type="submission" date="2024-10" db="EMBL/GenBank/DDBJ databases">
        <title>The Natural Products Discovery Center: Release of the First 8490 Sequenced Strains for Exploring Actinobacteria Biosynthetic Diversity.</title>
        <authorList>
            <person name="Kalkreuter E."/>
            <person name="Kautsar S.A."/>
            <person name="Yang D."/>
            <person name="Bader C.D."/>
            <person name="Teijaro C.N."/>
            <person name="Fluegel L."/>
            <person name="Davis C.M."/>
            <person name="Simpson J.R."/>
            <person name="Lauterbach L."/>
            <person name="Steele A.D."/>
            <person name="Gui C."/>
            <person name="Meng S."/>
            <person name="Li G."/>
            <person name="Viehrig K."/>
            <person name="Ye F."/>
            <person name="Su P."/>
            <person name="Kiefer A.F."/>
            <person name="Nichols A."/>
            <person name="Cepeda A.J."/>
            <person name="Yan W."/>
            <person name="Fan B."/>
            <person name="Jiang Y."/>
            <person name="Adhikari A."/>
            <person name="Zheng C.-J."/>
            <person name="Schuster L."/>
            <person name="Cowan T.M."/>
            <person name="Smanski M.J."/>
            <person name="Chevrette M.G."/>
            <person name="De Carvalho L.P.S."/>
            <person name="Shen B."/>
        </authorList>
    </citation>
    <scope>NUCLEOTIDE SEQUENCE [LARGE SCALE GENOMIC DNA]</scope>
    <source>
        <strain evidence="9 10">NPDC053399</strain>
    </source>
</reference>
<dbReference type="Gene3D" id="3.90.550.10">
    <property type="entry name" value="Spore Coat Polysaccharide Biosynthesis Protein SpsA, Chain A"/>
    <property type="match status" value="1"/>
</dbReference>
<comment type="caution">
    <text evidence="9">The sequence shown here is derived from an EMBL/GenBank/DDBJ whole genome shotgun (WGS) entry which is preliminary data.</text>
</comment>
<evidence type="ECO:0000313" key="10">
    <source>
        <dbReference type="Proteomes" id="UP001614394"/>
    </source>
</evidence>
<protein>
    <submittedName>
        <fullName evidence="9">CDP-glycerol glycerophosphotransferase family protein</fullName>
    </submittedName>
</protein>
<dbReference type="Proteomes" id="UP001614394">
    <property type="component" value="Unassembled WGS sequence"/>
</dbReference>
<sequence length="757" mass="85874">MPRFSVIVPAYKVQAYLHACLESVTTQSFTDFELIVVNDGSPDGSGDIIDEFADRDRRITAIHLPENVGPGHARNAGLTRATGDYLLFLDGDDSLAPGSLLAITDRLKETGGPDILVFDYERTYWNGEARRNGLAGHLSQTGPETFTLGDRPELLQLLTVVWNKAYRREFTERVDLTFPPGYYEATAWTYPALLAAGTVAVLDQVCVRYRQRRRGTVLGTTSRRHFDIFKQYDRVFAFLDDHPRLEHWRPALFRRMLDHLTTVYNSPDRLPRSSRADYFKRCRAYYRRHRPRAFRAPTPFGQAGLRYLLVRLGARRAFQALGGVHRTRLRAQARVAARYGRIREAALRLHYRLQRRRALDQDLTVFAAYGNRGYVCNPAAIETRLRELAPHIRTAWVTTPEHAHTLPPGVRRLQPGSAAYWTAMARAKYLVTNDDLHPRYTKRAGQLTLQTHHGTPLKHMGLDLRDFPAAAKSTDFEHVLAQADLWDYNLSSSRHSSLTWERAYPSGFTTLEYGQPRNDVYQRATTDDVLRIRAELGIPRDSTAVLYAPTHRDYRAGFHADLDVERIARELGPGFTVLMRTHHLYDTGAQHAAGQPAFLDVSRHPSVEQLCLASDVLLTDYSSLMFDYANLDRPIVIHAEDWEVYRASRGAYFDITAHPPGLLARSEDELIDILATDAWRGPRSAQLRAAFRERFCPYDDGYAAERVVRRLFLENRGDTLPSVIPLQDRRPAPAPGHVRALSSRPHTGSLSASLAPS</sequence>
<evidence type="ECO:0000256" key="4">
    <source>
        <dbReference type="ARBA" id="ARBA00022679"/>
    </source>
</evidence>
<dbReference type="InterPro" id="IPR043148">
    <property type="entry name" value="TagF_C"/>
</dbReference>
<keyword evidence="6" id="KW-0472">Membrane</keyword>
<dbReference type="PANTHER" id="PTHR37316:SF3">
    <property type="entry name" value="TEICHOIC ACID GLYCEROL-PHOSPHATE TRANSFERASE"/>
    <property type="match status" value="1"/>
</dbReference>
<keyword evidence="3" id="KW-1003">Cell membrane</keyword>
<dbReference type="Pfam" id="PF04464">
    <property type="entry name" value="Glyphos_transf"/>
    <property type="match status" value="1"/>
</dbReference>
<feature type="compositionally biased region" description="Polar residues" evidence="7">
    <location>
        <begin position="744"/>
        <end position="757"/>
    </location>
</feature>
<organism evidence="9 10">
    <name type="scientific">Streptomyces fildesensis</name>
    <dbReference type="NCBI Taxonomy" id="375757"/>
    <lineage>
        <taxon>Bacteria</taxon>
        <taxon>Bacillati</taxon>
        <taxon>Actinomycetota</taxon>
        <taxon>Actinomycetes</taxon>
        <taxon>Kitasatosporales</taxon>
        <taxon>Streptomycetaceae</taxon>
        <taxon>Streptomyces</taxon>
    </lineage>
</organism>
<dbReference type="Pfam" id="PF00535">
    <property type="entry name" value="Glycos_transf_2"/>
    <property type="match status" value="1"/>
</dbReference>
<accession>A0ABW8CGQ5</accession>
<dbReference type="InterPro" id="IPR051612">
    <property type="entry name" value="Teichoic_Acid_Biosynth"/>
</dbReference>
<feature type="domain" description="Glycosyltransferase 2-like" evidence="8">
    <location>
        <begin position="5"/>
        <end position="133"/>
    </location>
</feature>
<evidence type="ECO:0000256" key="3">
    <source>
        <dbReference type="ARBA" id="ARBA00022475"/>
    </source>
</evidence>
<dbReference type="Gene3D" id="3.40.50.12580">
    <property type="match status" value="1"/>
</dbReference>
<dbReference type="SUPFAM" id="SSF53448">
    <property type="entry name" value="Nucleotide-diphospho-sugar transferases"/>
    <property type="match status" value="1"/>
</dbReference>
<evidence type="ECO:0000259" key="8">
    <source>
        <dbReference type="Pfam" id="PF00535"/>
    </source>
</evidence>
<keyword evidence="10" id="KW-1185">Reference proteome</keyword>
<keyword evidence="5" id="KW-0777">Teichoic acid biosynthesis</keyword>
<gene>
    <name evidence="9" type="ORF">ACIGXA_29020</name>
</gene>
<evidence type="ECO:0000256" key="5">
    <source>
        <dbReference type="ARBA" id="ARBA00022944"/>
    </source>
</evidence>
<evidence type="ECO:0000256" key="1">
    <source>
        <dbReference type="ARBA" id="ARBA00004202"/>
    </source>
</evidence>
<feature type="region of interest" description="Disordered" evidence="7">
    <location>
        <begin position="723"/>
        <end position="757"/>
    </location>
</feature>
<comment type="similarity">
    <text evidence="2">Belongs to the CDP-glycerol glycerophosphotransferase family.</text>
</comment>
<dbReference type="InterPro" id="IPR001173">
    <property type="entry name" value="Glyco_trans_2-like"/>
</dbReference>
<dbReference type="InterPro" id="IPR007554">
    <property type="entry name" value="Glycerophosphate_synth"/>
</dbReference>
<dbReference type="RefSeq" id="WP_399654992.1">
    <property type="nucleotide sequence ID" value="NZ_JBITYG010000009.1"/>
</dbReference>
<dbReference type="EMBL" id="JBITYG010000009">
    <property type="protein sequence ID" value="MFI9104561.1"/>
    <property type="molecule type" value="Genomic_DNA"/>
</dbReference>
<name>A0ABW8CGQ5_9ACTN</name>
<dbReference type="CDD" id="cd00761">
    <property type="entry name" value="Glyco_tranf_GTA_type"/>
    <property type="match status" value="1"/>
</dbReference>
<keyword evidence="4" id="KW-0808">Transferase</keyword>
<comment type="subcellular location">
    <subcellularLocation>
        <location evidence="1">Cell membrane</location>
        <topology evidence="1">Peripheral membrane protein</topology>
    </subcellularLocation>
</comment>
<dbReference type="PANTHER" id="PTHR37316">
    <property type="entry name" value="TEICHOIC ACID GLYCEROL-PHOSPHATE PRIMASE"/>
    <property type="match status" value="1"/>
</dbReference>